<evidence type="ECO:0000256" key="8">
    <source>
        <dbReference type="SAM" id="Phobius"/>
    </source>
</evidence>
<feature type="region of interest" description="Disordered" evidence="7">
    <location>
        <begin position="608"/>
        <end position="657"/>
    </location>
</feature>
<feature type="transmembrane region" description="Helical" evidence="8">
    <location>
        <begin position="450"/>
        <end position="469"/>
    </location>
</feature>
<keyword evidence="12" id="KW-1185">Reference proteome</keyword>
<gene>
    <name evidence="11" type="ORF">L5014_12585</name>
</gene>
<feature type="region of interest" description="Disordered" evidence="7">
    <location>
        <begin position="686"/>
        <end position="757"/>
    </location>
</feature>
<dbReference type="PANTHER" id="PTHR30353:SF15">
    <property type="entry name" value="INNER MEMBRANE PROTEIN YABI"/>
    <property type="match status" value="1"/>
</dbReference>
<evidence type="ECO:0000256" key="6">
    <source>
        <dbReference type="ARBA" id="ARBA00023136"/>
    </source>
</evidence>
<evidence type="ECO:0000313" key="12">
    <source>
        <dbReference type="Proteomes" id="UP001139308"/>
    </source>
</evidence>
<feature type="transmembrane region" description="Helical" evidence="8">
    <location>
        <begin position="390"/>
        <end position="410"/>
    </location>
</feature>
<feature type="compositionally biased region" description="Low complexity" evidence="7">
    <location>
        <begin position="720"/>
        <end position="757"/>
    </location>
</feature>
<dbReference type="InterPro" id="IPR036938">
    <property type="entry name" value="PAP2/HPO_sf"/>
</dbReference>
<dbReference type="EMBL" id="JAKLJA010000008">
    <property type="protein sequence ID" value="MCG5074189.1"/>
    <property type="molecule type" value="Genomic_DNA"/>
</dbReference>
<evidence type="ECO:0000259" key="10">
    <source>
        <dbReference type="Pfam" id="PF14067"/>
    </source>
</evidence>
<reference evidence="11" key="1">
    <citation type="submission" date="2022-01" db="EMBL/GenBank/DDBJ databases">
        <title>Genome sequence and assembly of Parabukholderia sp. RG36.</title>
        <authorList>
            <person name="Chhetri G."/>
        </authorList>
    </citation>
    <scope>NUCLEOTIDE SEQUENCE</scope>
    <source>
        <strain evidence="11">RG36</strain>
    </source>
</reference>
<name>A0A9X1RPY0_9BURK</name>
<evidence type="ECO:0000256" key="3">
    <source>
        <dbReference type="ARBA" id="ARBA00022475"/>
    </source>
</evidence>
<dbReference type="InterPro" id="IPR025902">
    <property type="entry name" value="LssY-like-C_dom"/>
</dbReference>
<feature type="domain" description="VTT" evidence="9">
    <location>
        <begin position="39"/>
        <end position="162"/>
    </location>
</feature>
<comment type="similarity">
    <text evidence="2">Belongs to the DedA family.</text>
</comment>
<evidence type="ECO:0000259" key="9">
    <source>
        <dbReference type="Pfam" id="PF09335"/>
    </source>
</evidence>
<feature type="transmembrane region" description="Helical" evidence="8">
    <location>
        <begin position="416"/>
        <end position="438"/>
    </location>
</feature>
<keyword evidence="3" id="KW-1003">Cell membrane</keyword>
<feature type="compositionally biased region" description="Low complexity" evidence="7">
    <location>
        <begin position="608"/>
        <end position="655"/>
    </location>
</feature>
<feature type="transmembrane region" description="Helical" evidence="8">
    <location>
        <begin position="367"/>
        <end position="383"/>
    </location>
</feature>
<feature type="transmembrane region" description="Helical" evidence="8">
    <location>
        <begin position="240"/>
        <end position="262"/>
    </location>
</feature>
<feature type="transmembrane region" description="Helical" evidence="8">
    <location>
        <begin position="175"/>
        <end position="194"/>
    </location>
</feature>
<feature type="compositionally biased region" description="Basic and acidic residues" evidence="7">
    <location>
        <begin position="702"/>
        <end position="711"/>
    </location>
</feature>
<evidence type="ECO:0000313" key="11">
    <source>
        <dbReference type="EMBL" id="MCG5074189.1"/>
    </source>
</evidence>
<evidence type="ECO:0000256" key="4">
    <source>
        <dbReference type="ARBA" id="ARBA00022692"/>
    </source>
</evidence>
<dbReference type="GO" id="GO:0005886">
    <property type="term" value="C:plasma membrane"/>
    <property type="evidence" value="ECO:0007669"/>
    <property type="project" value="UniProtKB-SubCell"/>
</dbReference>
<sequence>MEHAYTHLLHLLADYPGWTLAFVACAAFVESLALVGTFFPGSTAMFIAGAFAGTGTLNLGWLFVSAIVGAVGGDALSFWIGRRYRDSIAQVWPFSHHPGILEKARIYFEKQGTRSVILARFIAPLRAVVPVVAGMAGMSPMRFFVMNVISALVWAPAHIVPGVVFGASLQLAGAVSFRLVVALAIIVFAGWLVWTITHMMLGHVDAWAGASRRAAARWAAGHHGPAARRLARVLDPQQPALGALLAVTALVPVCAAVFSYVLSNLLHGAPLVQVDQSVRQFLHSIHTTWADNVLAHVETLGSNYTLAALVATVTAWMALERRWRTIGYWALAAGVSQALIVVLRVAIHYDMASAAHVGAYVFPSDRVASMVIVYGFAMFLLVRRVNMAQAAIVATVGNAIVVAVTFAGLYFERFLFSDAIGGAAFASIWVAAVVLLSLWRYPQRPAARNVMPSIVLAVLALAFVLQRGAADREAAHESHAEVPPVAIAQLMWTDSLWRTFACYRIDMKGERREPMTIQWAASAADLRAALHDAGWSEGTQFSLKSVLSLVAPNVDALSLPLLPKLNNGMPSPLVFERAHLPDNPARPGSRRDVLRFWPTGYAIERPAGAAAGAPTGASAGKATGTSETAGAGAATRGTTGITDTTGTSTPPQSSGDAGLTPIWVGSLTHERLLRASWPFNVLATYTDNSADNSTDNSTDNGADNRADHSAENDNGGGSSGSTRNSTGNADNRADNSASNSAGNSANASNGGHAGRARSAGAGIDLAAPGRPAGWRAITKPSSEGCDGRSVTLIVSGRH</sequence>
<feature type="domain" description="LssY-like C-terminal" evidence="10">
    <location>
        <begin position="502"/>
        <end position="608"/>
    </location>
</feature>
<dbReference type="SUPFAM" id="SSF48317">
    <property type="entry name" value="Acid phosphatase/Vanadium-dependent haloperoxidase"/>
    <property type="match status" value="1"/>
</dbReference>
<comment type="caution">
    <text evidence="11">The sequence shown here is derived from an EMBL/GenBank/DDBJ whole genome shotgun (WGS) entry which is preliminary data.</text>
</comment>
<dbReference type="AlphaFoldDB" id="A0A9X1RPY0"/>
<proteinExistence type="inferred from homology"/>
<protein>
    <submittedName>
        <fullName evidence="11">VTT domain-containing protein</fullName>
    </submittedName>
</protein>
<organism evidence="11 12">
    <name type="scientific">Paraburkholderia tagetis</name>
    <dbReference type="NCBI Taxonomy" id="2913261"/>
    <lineage>
        <taxon>Bacteria</taxon>
        <taxon>Pseudomonadati</taxon>
        <taxon>Pseudomonadota</taxon>
        <taxon>Betaproteobacteria</taxon>
        <taxon>Burkholderiales</taxon>
        <taxon>Burkholderiaceae</taxon>
        <taxon>Paraburkholderia</taxon>
    </lineage>
</organism>
<feature type="compositionally biased region" description="Polar residues" evidence="7">
    <location>
        <begin position="686"/>
        <end position="701"/>
    </location>
</feature>
<accession>A0A9X1RPY0</accession>
<feature type="transmembrane region" description="Helical" evidence="8">
    <location>
        <begin position="20"/>
        <end position="39"/>
    </location>
</feature>
<feature type="transmembrane region" description="Helical" evidence="8">
    <location>
        <begin position="59"/>
        <end position="80"/>
    </location>
</feature>
<dbReference type="Proteomes" id="UP001139308">
    <property type="component" value="Unassembled WGS sequence"/>
</dbReference>
<comment type="subcellular location">
    <subcellularLocation>
        <location evidence="1">Cell membrane</location>
        <topology evidence="1">Multi-pass membrane protein</topology>
    </subcellularLocation>
</comment>
<feature type="transmembrane region" description="Helical" evidence="8">
    <location>
        <begin position="144"/>
        <end position="169"/>
    </location>
</feature>
<dbReference type="InterPro" id="IPR032818">
    <property type="entry name" value="DedA-like"/>
</dbReference>
<dbReference type="RefSeq" id="WP_238464020.1">
    <property type="nucleotide sequence ID" value="NZ_JAKLJA010000008.1"/>
</dbReference>
<keyword evidence="4 8" id="KW-0812">Transmembrane</keyword>
<dbReference type="Pfam" id="PF14067">
    <property type="entry name" value="LssY_C"/>
    <property type="match status" value="1"/>
</dbReference>
<dbReference type="Pfam" id="PF09335">
    <property type="entry name" value="VTT_dom"/>
    <property type="match status" value="1"/>
</dbReference>
<keyword evidence="6 8" id="KW-0472">Membrane</keyword>
<feature type="transmembrane region" description="Helical" evidence="8">
    <location>
        <begin position="326"/>
        <end position="347"/>
    </location>
</feature>
<evidence type="ECO:0000256" key="2">
    <source>
        <dbReference type="ARBA" id="ARBA00010792"/>
    </source>
</evidence>
<evidence type="ECO:0000256" key="7">
    <source>
        <dbReference type="SAM" id="MobiDB-lite"/>
    </source>
</evidence>
<evidence type="ECO:0000256" key="5">
    <source>
        <dbReference type="ARBA" id="ARBA00022989"/>
    </source>
</evidence>
<dbReference type="PANTHER" id="PTHR30353">
    <property type="entry name" value="INNER MEMBRANE PROTEIN DEDA-RELATED"/>
    <property type="match status" value="1"/>
</dbReference>
<evidence type="ECO:0000256" key="1">
    <source>
        <dbReference type="ARBA" id="ARBA00004651"/>
    </source>
</evidence>
<keyword evidence="5 8" id="KW-1133">Transmembrane helix</keyword>
<dbReference type="InterPro" id="IPR032816">
    <property type="entry name" value="VTT_dom"/>
</dbReference>